<sequence>MLERRRLKEEEQEEEEDIGRCSTLLAYLLYIYYYISTSTLPTSGYLANHSSSSPGVTTPTVELILKLVSERERTN</sequence>
<accession>A0AAV9VTY4</accession>
<dbReference type="EMBL" id="JAVHNS010000001">
    <property type="protein sequence ID" value="KAK6363389.1"/>
    <property type="molecule type" value="Genomic_DNA"/>
</dbReference>
<evidence type="ECO:0000313" key="1">
    <source>
        <dbReference type="EMBL" id="KAK6363389.1"/>
    </source>
</evidence>
<dbReference type="AlphaFoldDB" id="A0AAV9VTY4"/>
<name>A0AAV9VTY4_9PEZI</name>
<proteinExistence type="predicted"/>
<organism evidence="1 2">
    <name type="scientific">Orbilia blumenaviensis</name>
    <dbReference type="NCBI Taxonomy" id="1796055"/>
    <lineage>
        <taxon>Eukaryota</taxon>
        <taxon>Fungi</taxon>
        <taxon>Dikarya</taxon>
        <taxon>Ascomycota</taxon>
        <taxon>Pezizomycotina</taxon>
        <taxon>Orbiliomycetes</taxon>
        <taxon>Orbiliales</taxon>
        <taxon>Orbiliaceae</taxon>
        <taxon>Orbilia</taxon>
    </lineage>
</organism>
<dbReference type="Proteomes" id="UP001373714">
    <property type="component" value="Unassembled WGS sequence"/>
</dbReference>
<evidence type="ECO:0000313" key="2">
    <source>
        <dbReference type="Proteomes" id="UP001373714"/>
    </source>
</evidence>
<keyword evidence="2" id="KW-1185">Reference proteome</keyword>
<protein>
    <submittedName>
        <fullName evidence="1">Uncharacterized protein</fullName>
    </submittedName>
</protein>
<reference evidence="1 2" key="1">
    <citation type="submission" date="2019-10" db="EMBL/GenBank/DDBJ databases">
        <authorList>
            <person name="Palmer J.M."/>
        </authorList>
    </citation>
    <scope>NUCLEOTIDE SEQUENCE [LARGE SCALE GENOMIC DNA]</scope>
    <source>
        <strain evidence="1 2">TWF730</strain>
    </source>
</reference>
<gene>
    <name evidence="1" type="ORF">TWF730_000821</name>
</gene>
<comment type="caution">
    <text evidence="1">The sequence shown here is derived from an EMBL/GenBank/DDBJ whole genome shotgun (WGS) entry which is preliminary data.</text>
</comment>